<protein>
    <recommendedName>
        <fullName evidence="11">BED-type domain-containing protein</fullName>
    </recommendedName>
</protein>
<keyword evidence="10" id="KW-1185">Reference proteome</keyword>
<dbReference type="SUPFAM" id="SSF53098">
    <property type="entry name" value="Ribonuclease H-like"/>
    <property type="match status" value="1"/>
</dbReference>
<evidence type="ECO:0000256" key="3">
    <source>
        <dbReference type="ARBA" id="ARBA00022574"/>
    </source>
</evidence>
<feature type="signal peptide" evidence="5">
    <location>
        <begin position="1"/>
        <end position="25"/>
    </location>
</feature>
<dbReference type="InterPro" id="IPR056159">
    <property type="entry name" value="Beta-prop_IFT121_TULP_N"/>
</dbReference>
<evidence type="ECO:0008006" key="11">
    <source>
        <dbReference type="Google" id="ProtNLM"/>
    </source>
</evidence>
<evidence type="ECO:0000256" key="2">
    <source>
        <dbReference type="ARBA" id="ARBA00022490"/>
    </source>
</evidence>
<comment type="caution">
    <text evidence="8">The sequence shown here is derived from an EMBL/GenBank/DDBJ whole genome shotgun (WGS) entry which is preliminary data.</text>
</comment>
<comment type="subcellular location">
    <subcellularLocation>
        <location evidence="1">Cytoplasm</location>
    </subcellularLocation>
</comment>
<organism evidence="8 10">
    <name type="scientific">Rotaria sordida</name>
    <dbReference type="NCBI Taxonomy" id="392033"/>
    <lineage>
        <taxon>Eukaryota</taxon>
        <taxon>Metazoa</taxon>
        <taxon>Spiralia</taxon>
        <taxon>Gnathifera</taxon>
        <taxon>Rotifera</taxon>
        <taxon>Eurotatoria</taxon>
        <taxon>Bdelloidea</taxon>
        <taxon>Philodinida</taxon>
        <taxon>Philodinidae</taxon>
        <taxon>Rotaria</taxon>
    </lineage>
</organism>
<dbReference type="InterPro" id="IPR016135">
    <property type="entry name" value="UBQ-conjugating_enzyme/RWD"/>
</dbReference>
<evidence type="ECO:0000256" key="1">
    <source>
        <dbReference type="ARBA" id="ARBA00004496"/>
    </source>
</evidence>
<keyword evidence="4" id="KW-0677">Repeat</keyword>
<evidence type="ECO:0000259" key="6">
    <source>
        <dbReference type="Pfam" id="PF05699"/>
    </source>
</evidence>
<dbReference type="PANTHER" id="PTHR23084">
    <property type="entry name" value="PHOSPHATIDYLINOSITOL-4-PHOSPHATE 5-KINASE RELATED"/>
    <property type="match status" value="1"/>
</dbReference>
<dbReference type="SUPFAM" id="SSF82185">
    <property type="entry name" value="Histone H3 K4-specific methyltransferase SET7/9 N-terminal domain"/>
    <property type="match status" value="1"/>
</dbReference>
<proteinExistence type="predicted"/>
<dbReference type="Gene3D" id="2.20.110.10">
    <property type="entry name" value="Histone H3 K4-specific methyltransferase SET7/9 N-terminal domain"/>
    <property type="match status" value="2"/>
</dbReference>
<feature type="domain" description="IFT121/TULP4 N-terminal" evidence="7">
    <location>
        <begin position="800"/>
        <end position="1029"/>
    </location>
</feature>
<evidence type="ECO:0000259" key="7">
    <source>
        <dbReference type="Pfam" id="PF24797"/>
    </source>
</evidence>
<dbReference type="SUPFAM" id="SSF50978">
    <property type="entry name" value="WD40 repeat-like"/>
    <property type="match status" value="1"/>
</dbReference>
<dbReference type="PANTHER" id="PTHR23084:SF263">
    <property type="entry name" value="MORN REPEAT-CONTAINING PROTEIN 1"/>
    <property type="match status" value="1"/>
</dbReference>
<evidence type="ECO:0000313" key="10">
    <source>
        <dbReference type="Proteomes" id="UP000663870"/>
    </source>
</evidence>
<dbReference type="EMBL" id="CAJNOH010000107">
    <property type="protein sequence ID" value="CAF0874139.1"/>
    <property type="molecule type" value="Genomic_DNA"/>
</dbReference>
<gene>
    <name evidence="8" type="ORF">JXQ802_LOCUS6187</name>
    <name evidence="9" type="ORF">PYM288_LOCUS8203</name>
</gene>
<dbReference type="Pfam" id="PF05699">
    <property type="entry name" value="Dimer_Tnp_hAT"/>
    <property type="match status" value="1"/>
</dbReference>
<evidence type="ECO:0000256" key="4">
    <source>
        <dbReference type="ARBA" id="ARBA00022737"/>
    </source>
</evidence>
<dbReference type="EMBL" id="CAJNOL010000096">
    <property type="protein sequence ID" value="CAF0841053.1"/>
    <property type="molecule type" value="Genomic_DNA"/>
</dbReference>
<keyword evidence="2" id="KW-0963">Cytoplasm</keyword>
<dbReference type="InterPro" id="IPR012337">
    <property type="entry name" value="RNaseH-like_sf"/>
</dbReference>
<evidence type="ECO:0000313" key="9">
    <source>
        <dbReference type="EMBL" id="CAF0874139.1"/>
    </source>
</evidence>
<dbReference type="GO" id="GO:0046983">
    <property type="term" value="F:protein dimerization activity"/>
    <property type="evidence" value="ECO:0007669"/>
    <property type="project" value="InterPro"/>
</dbReference>
<reference evidence="8" key="1">
    <citation type="submission" date="2021-02" db="EMBL/GenBank/DDBJ databases">
        <authorList>
            <person name="Nowell W R."/>
        </authorList>
    </citation>
    <scope>NUCLEOTIDE SEQUENCE</scope>
</reference>
<dbReference type="InterPro" id="IPR036322">
    <property type="entry name" value="WD40_repeat_dom_sf"/>
</dbReference>
<dbReference type="InterPro" id="IPR015943">
    <property type="entry name" value="WD40/YVTN_repeat-like_dom_sf"/>
</dbReference>
<dbReference type="InterPro" id="IPR003409">
    <property type="entry name" value="MORN"/>
</dbReference>
<dbReference type="Pfam" id="PF02493">
    <property type="entry name" value="MORN"/>
    <property type="match status" value="4"/>
</dbReference>
<dbReference type="Gene3D" id="3.10.110.10">
    <property type="entry name" value="Ubiquitin Conjugating Enzyme"/>
    <property type="match status" value="1"/>
</dbReference>
<evidence type="ECO:0000256" key="5">
    <source>
        <dbReference type="SAM" id="SignalP"/>
    </source>
</evidence>
<dbReference type="SUPFAM" id="SSF54495">
    <property type="entry name" value="UBC-like"/>
    <property type="match status" value="1"/>
</dbReference>
<keyword evidence="3" id="KW-0853">WD repeat</keyword>
<dbReference type="Proteomes" id="UP000663870">
    <property type="component" value="Unassembled WGS sequence"/>
</dbReference>
<dbReference type="Gene3D" id="2.130.10.10">
    <property type="entry name" value="YVTN repeat-like/Quinoprotein amine dehydrogenase"/>
    <property type="match status" value="1"/>
</dbReference>
<feature type="chain" id="PRO_5035597957" description="BED-type domain-containing protein" evidence="5">
    <location>
        <begin position="26"/>
        <end position="1032"/>
    </location>
</feature>
<evidence type="ECO:0000313" key="8">
    <source>
        <dbReference type="EMBL" id="CAF0841053.1"/>
    </source>
</evidence>
<dbReference type="AlphaFoldDB" id="A0A813VQM2"/>
<accession>A0A813VQM2</accession>
<keyword evidence="5" id="KW-0732">Signal</keyword>
<dbReference type="Pfam" id="PF24797">
    <property type="entry name" value="Beta-prop_WDR35_TULP_N"/>
    <property type="match status" value="1"/>
</dbReference>
<feature type="domain" description="HAT C-terminal dimerisation" evidence="6">
    <location>
        <begin position="674"/>
        <end position="736"/>
    </location>
</feature>
<dbReference type="SMART" id="SM00698">
    <property type="entry name" value="MORN"/>
    <property type="match status" value="3"/>
</dbReference>
<name>A0A813VQM2_9BILA</name>
<dbReference type="GO" id="GO:0005737">
    <property type="term" value="C:cytoplasm"/>
    <property type="evidence" value="ECO:0007669"/>
    <property type="project" value="UniProtKB-SubCell"/>
</dbReference>
<dbReference type="Proteomes" id="UP000663854">
    <property type="component" value="Unassembled WGS sequence"/>
</dbReference>
<sequence length="1032" mass="119752">MNSSNMHMHKHFFIWWIIFLYKINQQVITFRIVNNEFLKKELTTEDFPGARKYARNWTSGDTIGHGVFTYEDGGRYEGNFKRRAGREGNGTFYFADGRKYVGSWMNNQPNGQGIFTWPDGNRYEGSFKDGKMHGNGVLYYTDGRKYIGNWIYGKSNGPICADGGICLDILQKRWSPTYGVSAILTSIQIRSLLIMDGESDDSDMSINSVEEEQEIISSTISTSTPTATTTAVDHKMKKKKGVFKKDWLNVKEYSSWLQEVKNDQTQVRCKACLKSFSVRCDGKTALKKHMNSDFHKTCMKSFSNKPMIVHYAPTISELQKVSATEATLVYHGVRHGHSYISQQCTINLVKNLFETTSTIAKSLSCARTKSRAIACNVLAPYFTRQKVNEILEARFYSISFDASNKGNVKTYPFVVQYFSDIGVKRGLLDFIEDSRETALDIFNNTIKAIENHQLQIQNLTSIGADNTNVNFENVLVDIQRAELKLQHEHTTAVDLYRIISDLIKKLEQRLDDHYFGNKAYMILNSLKESDKNKAEELQQSFKSFIKVTIEYINSYFDENRNFYEKLSVFDCHSPRFLKWEYIMDVLDLIKIDDLHKDELYNEYCEIKFMYNNLKNKNVKLNELIKSYILNKNAHNPQSTTYEEENLLCNDSDNEDFLLHDNIGTYENVRSDQLWSYLIDLKGATPNIKKIICYVFSIPCSNAYVESIFSQMNHLWTNYRNRMDIQLVAAELQIRKNSNISCNDFYKYIISQQDLLKAITTNDKYETKKLIFTTSNTNHIVIVAYTSIKYDENLIIPDCTNFNLRAHQIEVRLMSWNILYEKTATVDEKGVIFVWIKHDNRWSLEFINDRNHPVIDMSWSHDERMTIIRYEDGFILADSVTGQCYWSTILNIPQAKISAITWMPDVSHVILSITAGQLIIMDHHGNVIEIISLSIQSIKNNPMDITKFVNDDYILVRSLENEQILFLNNYQDQSSIVVDTELQNIKIDWSSPGEIFTVGGHKHLNDINYTNQIIFYTRRREFLHRVYIPQLVC</sequence>
<dbReference type="InterPro" id="IPR008906">
    <property type="entry name" value="HATC_C_dom"/>
</dbReference>